<feature type="transmembrane region" description="Helical" evidence="12">
    <location>
        <begin position="477"/>
        <end position="496"/>
    </location>
</feature>
<dbReference type="EMBL" id="SOQW01000002">
    <property type="protein sequence ID" value="TDX93285.1"/>
    <property type="molecule type" value="Genomic_DNA"/>
</dbReference>
<keyword evidence="3" id="KW-0813">Transport</keyword>
<keyword evidence="8" id="KW-0406">Ion transport</keyword>
<evidence type="ECO:0000256" key="1">
    <source>
        <dbReference type="ARBA" id="ARBA00004651"/>
    </source>
</evidence>
<feature type="transmembrane region" description="Helical" evidence="12">
    <location>
        <begin position="151"/>
        <end position="170"/>
    </location>
</feature>
<dbReference type="Gene3D" id="1.20.1730.10">
    <property type="entry name" value="Sodium/glucose cotransporter"/>
    <property type="match status" value="1"/>
</dbReference>
<dbReference type="GO" id="GO:0015293">
    <property type="term" value="F:symporter activity"/>
    <property type="evidence" value="ECO:0007669"/>
    <property type="project" value="TreeGrafter"/>
</dbReference>
<evidence type="ECO:0000313" key="15">
    <source>
        <dbReference type="Proteomes" id="UP000269375"/>
    </source>
</evidence>
<feature type="transmembrane region" description="Helical" evidence="12">
    <location>
        <begin position="119"/>
        <end position="139"/>
    </location>
</feature>
<evidence type="ECO:0000313" key="16">
    <source>
        <dbReference type="Proteomes" id="UP000295709"/>
    </source>
</evidence>
<evidence type="ECO:0000256" key="10">
    <source>
        <dbReference type="ARBA" id="ARBA00023201"/>
    </source>
</evidence>
<keyword evidence="6 12" id="KW-1133">Transmembrane helix</keyword>
<feature type="transmembrane region" description="Helical" evidence="12">
    <location>
        <begin position="271"/>
        <end position="295"/>
    </location>
</feature>
<keyword evidence="9 12" id="KW-0472">Membrane</keyword>
<evidence type="ECO:0000256" key="9">
    <source>
        <dbReference type="ARBA" id="ARBA00023136"/>
    </source>
</evidence>
<dbReference type="GO" id="GO:0006814">
    <property type="term" value="P:sodium ion transport"/>
    <property type="evidence" value="ECO:0007669"/>
    <property type="project" value="UniProtKB-KW"/>
</dbReference>
<name>A0A3N0VXM2_9FLAO</name>
<evidence type="ECO:0000256" key="11">
    <source>
        <dbReference type="RuleBase" id="RU362091"/>
    </source>
</evidence>
<reference evidence="14 16" key="2">
    <citation type="submission" date="2019-03" db="EMBL/GenBank/DDBJ databases">
        <title>Genomic Encyclopedia of Archaeal and Bacterial Type Strains, Phase II (KMG-II): from individual species to whole genera.</title>
        <authorList>
            <person name="Goeker M."/>
        </authorList>
    </citation>
    <scope>NUCLEOTIDE SEQUENCE [LARGE SCALE GENOMIC DNA]</scope>
    <source>
        <strain evidence="14 16">DSM 15235</strain>
    </source>
</reference>
<accession>A0A3N0VXM2</accession>
<keyword evidence="10" id="KW-0739">Sodium transport</keyword>
<dbReference type="PANTHER" id="PTHR42985">
    <property type="entry name" value="SODIUM-COUPLED MONOCARBOXYLATE TRANSPORTER"/>
    <property type="match status" value="1"/>
</dbReference>
<comment type="subcellular location">
    <subcellularLocation>
        <location evidence="1">Cell membrane</location>
        <topology evidence="1">Multi-pass membrane protein</topology>
    </subcellularLocation>
</comment>
<dbReference type="EMBL" id="RJTX01000002">
    <property type="protein sequence ID" value="ROH97566.1"/>
    <property type="molecule type" value="Genomic_DNA"/>
</dbReference>
<feature type="transmembrane region" description="Helical" evidence="12">
    <location>
        <begin position="232"/>
        <end position="250"/>
    </location>
</feature>
<feature type="transmembrane region" description="Helical" evidence="12">
    <location>
        <begin position="42"/>
        <end position="66"/>
    </location>
</feature>
<dbReference type="InterPro" id="IPR051163">
    <property type="entry name" value="Sodium:Solute_Symporter_SSF"/>
</dbReference>
<dbReference type="PROSITE" id="PS50283">
    <property type="entry name" value="NA_SOLUT_SYMP_3"/>
    <property type="match status" value="1"/>
</dbReference>
<dbReference type="GO" id="GO:0005886">
    <property type="term" value="C:plasma membrane"/>
    <property type="evidence" value="ECO:0007669"/>
    <property type="project" value="UniProtKB-SubCell"/>
</dbReference>
<comment type="similarity">
    <text evidence="2 11">Belongs to the sodium:solute symporter (SSF) (TC 2.A.21) family.</text>
</comment>
<evidence type="ECO:0000256" key="8">
    <source>
        <dbReference type="ARBA" id="ARBA00023065"/>
    </source>
</evidence>
<feature type="transmembrane region" description="Helical" evidence="12">
    <location>
        <begin position="340"/>
        <end position="373"/>
    </location>
</feature>
<feature type="transmembrane region" description="Helical" evidence="12">
    <location>
        <begin position="417"/>
        <end position="437"/>
    </location>
</feature>
<keyword evidence="7" id="KW-0915">Sodium</keyword>
<evidence type="ECO:0000256" key="7">
    <source>
        <dbReference type="ARBA" id="ARBA00023053"/>
    </source>
</evidence>
<dbReference type="Proteomes" id="UP000269375">
    <property type="component" value="Unassembled WGS sequence"/>
</dbReference>
<dbReference type="Proteomes" id="UP000295709">
    <property type="component" value="Unassembled WGS sequence"/>
</dbReference>
<dbReference type="CDD" id="cd10326">
    <property type="entry name" value="SLC5sbd_NIS-like"/>
    <property type="match status" value="1"/>
</dbReference>
<keyword evidence="4" id="KW-1003">Cell membrane</keyword>
<feature type="transmembrane region" description="Helical" evidence="12">
    <location>
        <begin position="182"/>
        <end position="200"/>
    </location>
</feature>
<dbReference type="InterPro" id="IPR001734">
    <property type="entry name" value="Na/solute_symporter"/>
</dbReference>
<evidence type="ECO:0000256" key="2">
    <source>
        <dbReference type="ARBA" id="ARBA00006434"/>
    </source>
</evidence>
<reference evidence="15" key="1">
    <citation type="submission" date="2018-11" db="EMBL/GenBank/DDBJ databases">
        <title>Proposal to divide the Flavobacteriaceae and reorganize its genera based on Amino Acid Identity values calculated from whole genome sequences.</title>
        <authorList>
            <person name="Nicholson A.C."/>
            <person name="Gulvik C.A."/>
            <person name="Whitney A.M."/>
            <person name="Humrighouse B.W."/>
            <person name="Bell M."/>
            <person name="Holmes B."/>
            <person name="Steigerwalt A."/>
            <person name="Villarma A."/>
            <person name="Sheth M."/>
            <person name="Batra D."/>
            <person name="Pryor J."/>
            <person name="Bernardet J.-F."/>
            <person name="Hugo C."/>
            <person name="Kampfer P."/>
            <person name="Newman J."/>
            <person name="Mcquiston J.R."/>
        </authorList>
    </citation>
    <scope>NUCLEOTIDE SEQUENCE [LARGE SCALE GENOMIC DNA]</scope>
    <source>
        <strain evidence="15">DSM 15235</strain>
    </source>
</reference>
<keyword evidence="16" id="KW-1185">Reference proteome</keyword>
<keyword evidence="5 12" id="KW-0812">Transmembrane</keyword>
<proteinExistence type="inferred from homology"/>
<dbReference type="RefSeq" id="WP_123262785.1">
    <property type="nucleotide sequence ID" value="NZ_RJTX01000002.1"/>
</dbReference>
<organism evidence="13 15">
    <name type="scientific">Chryseobacterium daecheongense</name>
    <dbReference type="NCBI Taxonomy" id="192389"/>
    <lineage>
        <taxon>Bacteria</taxon>
        <taxon>Pseudomonadati</taxon>
        <taxon>Bacteroidota</taxon>
        <taxon>Flavobacteriia</taxon>
        <taxon>Flavobacteriales</taxon>
        <taxon>Weeksellaceae</taxon>
        <taxon>Chryseobacterium group</taxon>
        <taxon>Chryseobacterium</taxon>
    </lineage>
</organism>
<evidence type="ECO:0000256" key="6">
    <source>
        <dbReference type="ARBA" id="ARBA00022989"/>
    </source>
</evidence>
<dbReference type="Pfam" id="PF00474">
    <property type="entry name" value="SSF"/>
    <property type="match status" value="1"/>
</dbReference>
<evidence type="ECO:0000256" key="5">
    <source>
        <dbReference type="ARBA" id="ARBA00022692"/>
    </source>
</evidence>
<feature type="transmembrane region" description="Helical" evidence="12">
    <location>
        <begin position="393"/>
        <end position="411"/>
    </location>
</feature>
<comment type="caution">
    <text evidence="13">The sequence shown here is derived from an EMBL/GenBank/DDBJ whole genome shotgun (WGS) entry which is preliminary data.</text>
</comment>
<dbReference type="InterPro" id="IPR038377">
    <property type="entry name" value="Na/Glc_symporter_sf"/>
</dbReference>
<sequence length="499" mass="55546">MSPIILLSIIIVYFALLLWVAYKTGKGSDNESFFIGNRKSNWMLVAFGMIGTSLSGVTFVSVPGAVGKDNFAYLQITLGYLIGYIVVAYVLLPLYYRLKLTSIYGYLQQRMGQLSYKSGAWIFIVSRLVGATARLYLVVNILQISILDSLGVPFIVTTLIILLMIILYTYEGGVKTIVWTDTLQTSCMLLGLVICTFYMLNHLDLNVGQSLTAMHEKGYTKIFEMDFNSPGFFIKQILAGAFITITMTGIDQEMMQKSLSVTKLKDSQKNMVTLGFILLGVISLFLYMGGLLYLFGESEGAQLTEVMKDGVAKKEFLLNGKDIFGDKIFPEVALNHMPGFISIIFIIALISALFPSADGAMTALTSSLCIDIFGMKERKDWDDGKKEKFRKTVHLLVALSFLIMVIIFKVINDNSMIGLILKLAGFTYGPLLGLFAFGIFTKYKVKDNLVPYVCIAAPVISYFIDKYQGNIFGDFKIGLELLIINGLLTFIGLFLIRKK</sequence>
<gene>
    <name evidence="14" type="ORF">BCF50_2242</name>
    <name evidence="13" type="ORF">EGI05_09265</name>
</gene>
<protein>
    <submittedName>
        <fullName evidence="14">Na+/proline symporter</fullName>
    </submittedName>
    <submittedName>
        <fullName evidence="13">Sodium:solute symporter</fullName>
    </submittedName>
</protein>
<feature type="transmembrane region" description="Helical" evidence="12">
    <location>
        <begin position="6"/>
        <end position="22"/>
    </location>
</feature>
<evidence type="ECO:0000256" key="3">
    <source>
        <dbReference type="ARBA" id="ARBA00022448"/>
    </source>
</evidence>
<dbReference type="OrthoDB" id="891563at2"/>
<feature type="transmembrane region" description="Helical" evidence="12">
    <location>
        <begin position="449"/>
        <end position="465"/>
    </location>
</feature>
<dbReference type="AlphaFoldDB" id="A0A3N0VXM2"/>
<dbReference type="PANTHER" id="PTHR42985:SF47">
    <property type="entry name" value="INTEGRAL MEMBRANE TRANSPORT PROTEIN"/>
    <property type="match status" value="1"/>
</dbReference>
<evidence type="ECO:0000256" key="4">
    <source>
        <dbReference type="ARBA" id="ARBA00022475"/>
    </source>
</evidence>
<feature type="transmembrane region" description="Helical" evidence="12">
    <location>
        <begin position="72"/>
        <end position="98"/>
    </location>
</feature>
<evidence type="ECO:0000313" key="14">
    <source>
        <dbReference type="EMBL" id="TDX93285.1"/>
    </source>
</evidence>
<evidence type="ECO:0000256" key="12">
    <source>
        <dbReference type="SAM" id="Phobius"/>
    </source>
</evidence>
<evidence type="ECO:0000313" key="13">
    <source>
        <dbReference type="EMBL" id="ROH97566.1"/>
    </source>
</evidence>